<dbReference type="GO" id="GO:0048038">
    <property type="term" value="F:quinone binding"/>
    <property type="evidence" value="ECO:0007669"/>
    <property type="project" value="UniProtKB-KW"/>
</dbReference>
<dbReference type="NCBIfam" id="TIGR01973">
    <property type="entry name" value="NuoG"/>
    <property type="match status" value="1"/>
</dbReference>
<dbReference type="PANTHER" id="PTHR43105:SF10">
    <property type="entry name" value="NADH-QUINONE OXIDOREDUCTASE SUBUNIT G"/>
    <property type="match status" value="1"/>
</dbReference>
<dbReference type="SUPFAM" id="SSF54292">
    <property type="entry name" value="2Fe-2S ferredoxin-like"/>
    <property type="match status" value="1"/>
</dbReference>
<dbReference type="SUPFAM" id="SSF54862">
    <property type="entry name" value="4Fe-4S ferredoxins"/>
    <property type="match status" value="1"/>
</dbReference>
<dbReference type="GO" id="GO:0016020">
    <property type="term" value="C:membrane"/>
    <property type="evidence" value="ECO:0007669"/>
    <property type="project" value="InterPro"/>
</dbReference>
<keyword evidence="9" id="KW-0408">Iron</keyword>
<comment type="catalytic activity">
    <reaction evidence="17">
        <text>a quinone + NADH + 5 H(+)(in) = a quinol + NAD(+) + 4 H(+)(out)</text>
        <dbReference type="Rhea" id="RHEA:57888"/>
        <dbReference type="ChEBI" id="CHEBI:15378"/>
        <dbReference type="ChEBI" id="CHEBI:24646"/>
        <dbReference type="ChEBI" id="CHEBI:57540"/>
        <dbReference type="ChEBI" id="CHEBI:57945"/>
        <dbReference type="ChEBI" id="CHEBI:132124"/>
    </reaction>
</comment>
<evidence type="ECO:0000259" key="22">
    <source>
        <dbReference type="PROSITE" id="PS51839"/>
    </source>
</evidence>
<dbReference type="PROSITE" id="PS51839">
    <property type="entry name" value="4FE4S_HC3"/>
    <property type="match status" value="1"/>
</dbReference>
<dbReference type="KEGG" id="tact:SG35_008255"/>
<dbReference type="InterPro" id="IPR001041">
    <property type="entry name" value="2Fe-2S_ferredoxin-type"/>
</dbReference>
<dbReference type="InterPro" id="IPR019574">
    <property type="entry name" value="NADH_UbQ_OxRdtase_Gsu_4Fe4S-bd"/>
</dbReference>
<dbReference type="AlphaFoldDB" id="A0AAF0C4L4"/>
<organism evidence="23 24">
    <name type="scientific">Thalassomonas actiniarum</name>
    <dbReference type="NCBI Taxonomy" id="485447"/>
    <lineage>
        <taxon>Bacteria</taxon>
        <taxon>Pseudomonadati</taxon>
        <taxon>Pseudomonadota</taxon>
        <taxon>Gammaproteobacteria</taxon>
        <taxon>Alteromonadales</taxon>
        <taxon>Colwelliaceae</taxon>
        <taxon>Thalassomonas</taxon>
    </lineage>
</organism>
<dbReference type="InterPro" id="IPR054351">
    <property type="entry name" value="NADH_UbQ_OxRdtase_ferredoxin"/>
</dbReference>
<comment type="cofactor">
    <cofactor evidence="1">
        <name>[4Fe-4S] cluster</name>
        <dbReference type="ChEBI" id="CHEBI:49883"/>
    </cofactor>
</comment>
<dbReference type="InterPro" id="IPR050123">
    <property type="entry name" value="Prok_molybdopt-oxidoreductase"/>
</dbReference>
<evidence type="ECO:0000259" key="20">
    <source>
        <dbReference type="PROSITE" id="PS51085"/>
    </source>
</evidence>
<dbReference type="InterPro" id="IPR036010">
    <property type="entry name" value="2Fe-2S_ferredoxin-like_sf"/>
</dbReference>
<evidence type="ECO:0000256" key="5">
    <source>
        <dbReference type="ARBA" id="ARBA00022714"/>
    </source>
</evidence>
<keyword evidence="11" id="KW-0520">NAD</keyword>
<dbReference type="GO" id="GO:0046872">
    <property type="term" value="F:metal ion binding"/>
    <property type="evidence" value="ECO:0007669"/>
    <property type="project" value="UniProtKB-KW"/>
</dbReference>
<dbReference type="Proteomes" id="UP000032568">
    <property type="component" value="Chromosome"/>
</dbReference>
<evidence type="ECO:0000256" key="8">
    <source>
        <dbReference type="ARBA" id="ARBA00022967"/>
    </source>
</evidence>
<feature type="region of interest" description="Disordered" evidence="19">
    <location>
        <begin position="1"/>
        <end position="20"/>
    </location>
</feature>
<dbReference type="Pfam" id="PF13510">
    <property type="entry name" value="Fer2_4"/>
    <property type="match status" value="1"/>
</dbReference>
<evidence type="ECO:0000256" key="19">
    <source>
        <dbReference type="SAM" id="MobiDB-lite"/>
    </source>
</evidence>
<evidence type="ECO:0000256" key="2">
    <source>
        <dbReference type="ARBA" id="ARBA00005404"/>
    </source>
</evidence>
<evidence type="ECO:0000313" key="23">
    <source>
        <dbReference type="EMBL" id="WDE00613.1"/>
    </source>
</evidence>
<dbReference type="FunFam" id="3.10.20.740:FF:000002">
    <property type="entry name" value="NADH-quinone oxidoreductase"/>
    <property type="match status" value="1"/>
</dbReference>
<dbReference type="SMART" id="SM00929">
    <property type="entry name" value="NADH-G_4Fe-4S_3"/>
    <property type="match status" value="1"/>
</dbReference>
<evidence type="ECO:0000256" key="12">
    <source>
        <dbReference type="ARBA" id="ARBA00023075"/>
    </source>
</evidence>
<dbReference type="GO" id="GO:0042773">
    <property type="term" value="P:ATP synthesis coupled electron transport"/>
    <property type="evidence" value="ECO:0007669"/>
    <property type="project" value="InterPro"/>
</dbReference>
<evidence type="ECO:0000256" key="14">
    <source>
        <dbReference type="ARBA" id="ARBA00031577"/>
    </source>
</evidence>
<feature type="domain" description="4Fe-4S Mo/W bis-MGD-type" evidence="21">
    <location>
        <begin position="241"/>
        <end position="297"/>
    </location>
</feature>
<dbReference type="Gene3D" id="3.10.20.740">
    <property type="match status" value="1"/>
</dbReference>
<dbReference type="Pfam" id="PF04879">
    <property type="entry name" value="Molybdop_Fe4S4"/>
    <property type="match status" value="1"/>
</dbReference>
<evidence type="ECO:0000256" key="4">
    <source>
        <dbReference type="ARBA" id="ARBA00022485"/>
    </source>
</evidence>
<dbReference type="Gene3D" id="3.40.50.740">
    <property type="match status" value="1"/>
</dbReference>
<dbReference type="Gene3D" id="3.30.200.210">
    <property type="match status" value="1"/>
</dbReference>
<keyword evidence="12" id="KW-0830">Ubiquinone</keyword>
<evidence type="ECO:0000256" key="15">
    <source>
        <dbReference type="ARBA" id="ARBA00032783"/>
    </source>
</evidence>
<evidence type="ECO:0000256" key="6">
    <source>
        <dbReference type="ARBA" id="ARBA00022719"/>
    </source>
</evidence>
<evidence type="ECO:0000256" key="16">
    <source>
        <dbReference type="ARBA" id="ARBA00034078"/>
    </source>
</evidence>
<evidence type="ECO:0000256" key="1">
    <source>
        <dbReference type="ARBA" id="ARBA00001966"/>
    </source>
</evidence>
<sequence length="1014" mass="111724">MADIDPKKPAEQNDRETSENQLTVYIDDQPYQVDKNDNLLAGVLANQLNLPYFCWHPSMGSVGACRQCAVTQYQDENDSRGRIVMACMTPVSDGMRIGLKEQHASEFREQVIAAMMINHPHDCPVCAEGGECHLQDMTVMTGHSARHYSGKKRTFTNQYLGELVGHEMNRCITCYRCVRFYKDYAGGKDFDVFGSKNQVYFGRQTDGVLESEFSGNLVEVCPTGVFTNKLFSAHFARKWDLQSAPSVCSHCAVGCNTSIGERYGAVRRVVNRYNEQLNGYFLCDRGRFGIGFVNGEQRIRKVSGIRQQSAEKLTKLDVAKALVHFKGQKFIGIGSGRASLEANAYLKKLVASDAFCAGLTGRQMALAAQHKLALHRYPAPGIPEIEQSDLVLIIGEDITQTSPRIALAVRQALRNAGLAKAATIGIASWHDSAVRTVGGKLLSPLFSLQGMPTKLDDVCQQKLLLSPRETEQTLVMLNQQLRLLLGIISAQDKVSAKNEISAERQAFISELLPALLSAKNPLIISGWSHESAAVFAAINDLMEILHSDACMEHQAGAGQQEKQDEERRGAKLALLPPQSNSTGLLYLSDAQTLSLEQVLSRLTKEQQAGDKVDGVIILENELAALSGQQAALLREQAETLIVVDHSQTAFTEMADILMPAAPVSEGDGHFVNYQGLCQRYYQVHAPVLPVLDSWRWLNLIESSIFNAGAYGGQKQQQFKEVHSLTELNLYLSEQAVEWPLDSAEQHREKQVARQSHRASGRTAQMANISVHETKTTQSPASEFGFSMEGLASDASPDRPFSWAPGWNSNQSVNMLPGQGTDTSPKLDFAKPGILLESWPPVTEVESETALSQEKALSKQEQDKHSLTFIDHRQWFQNEWQSSVNPEFRLLCPGNQLIVASGYAQKQNWQPGDYVAFSFSLPGEEIAQQGIARLLCHDELPAHLVAGNILAPGRSTGEGSIRLSPAQASDITLYQQAEQDRLAQAKADKTALLERLKMADQTIPIRMVAGGLEDV</sequence>
<evidence type="ECO:0000256" key="3">
    <source>
        <dbReference type="ARBA" id="ARBA00019902"/>
    </source>
</evidence>
<dbReference type="EMBL" id="CP059735">
    <property type="protein sequence ID" value="WDE00613.1"/>
    <property type="molecule type" value="Genomic_DNA"/>
</dbReference>
<keyword evidence="8" id="KW-1278">Translocase</keyword>
<dbReference type="GO" id="GO:0003954">
    <property type="term" value="F:NADH dehydrogenase activity"/>
    <property type="evidence" value="ECO:0007669"/>
    <property type="project" value="TreeGrafter"/>
</dbReference>
<feature type="domain" description="2Fe-2S ferredoxin-type" evidence="20">
    <location>
        <begin position="20"/>
        <end position="103"/>
    </location>
</feature>
<keyword evidence="5" id="KW-0001">2Fe-2S</keyword>
<comment type="cofactor">
    <cofactor evidence="16">
        <name>[2Fe-2S] cluster</name>
        <dbReference type="ChEBI" id="CHEBI:190135"/>
    </cofactor>
</comment>
<dbReference type="PROSITE" id="PS00641">
    <property type="entry name" value="COMPLEX1_75K_1"/>
    <property type="match status" value="1"/>
</dbReference>
<evidence type="ECO:0000256" key="13">
    <source>
        <dbReference type="ARBA" id="ARBA00026021"/>
    </source>
</evidence>
<feature type="domain" description="4Fe-4S His(Cys)3-ligated-type" evidence="22">
    <location>
        <begin position="103"/>
        <end position="142"/>
    </location>
</feature>
<keyword evidence="6" id="KW-0874">Quinone</keyword>
<comment type="subunit">
    <text evidence="13">Composed of 13 different subunits. Subunits NuoCD, E, F, and G constitute the peripheral sector of the complex.</text>
</comment>
<evidence type="ECO:0000256" key="11">
    <source>
        <dbReference type="ARBA" id="ARBA00023027"/>
    </source>
</evidence>
<dbReference type="PANTHER" id="PTHR43105">
    <property type="entry name" value="RESPIRATORY NITRATE REDUCTASE"/>
    <property type="match status" value="1"/>
</dbReference>
<name>A0AAF0C4L4_9GAMM</name>
<dbReference type="InterPro" id="IPR000283">
    <property type="entry name" value="NADH_UbQ_OxRdtase_75kDa_su_CS"/>
</dbReference>
<keyword evidence="7" id="KW-0479">Metal-binding</keyword>
<dbReference type="GO" id="GO:0051539">
    <property type="term" value="F:4 iron, 4 sulfur cluster binding"/>
    <property type="evidence" value="ECO:0007669"/>
    <property type="project" value="UniProtKB-KW"/>
</dbReference>
<dbReference type="SMART" id="SM00926">
    <property type="entry name" value="Molybdop_Fe4S4"/>
    <property type="match status" value="1"/>
</dbReference>
<protein>
    <recommendedName>
        <fullName evidence="3">NADH-quinone oxidoreductase subunit G</fullName>
    </recommendedName>
    <alternativeName>
        <fullName evidence="14">NADH dehydrogenase I subunit G</fullName>
    </alternativeName>
    <alternativeName>
        <fullName evidence="15">NDH-1 subunit G</fullName>
    </alternativeName>
</protein>
<evidence type="ECO:0000256" key="18">
    <source>
        <dbReference type="RuleBase" id="RU004523"/>
    </source>
</evidence>
<dbReference type="PROSITE" id="PS51669">
    <property type="entry name" value="4FE4S_MOW_BIS_MGD"/>
    <property type="match status" value="1"/>
</dbReference>
<evidence type="ECO:0000256" key="17">
    <source>
        <dbReference type="ARBA" id="ARBA00047712"/>
    </source>
</evidence>
<proteinExistence type="inferred from homology"/>
<feature type="region of interest" description="Disordered" evidence="19">
    <location>
        <begin position="754"/>
        <end position="780"/>
    </location>
</feature>
<dbReference type="InterPro" id="IPR006963">
    <property type="entry name" value="Mopterin_OxRdtase_4Fe-4S_dom"/>
</dbReference>
<reference evidence="23 24" key="2">
    <citation type="journal article" date="2022" name="Mar. Drugs">
        <title>Bioassay-Guided Fractionation Leads to the Detection of Cholic Acid Generated by the Rare Thalassomonas sp.</title>
        <authorList>
            <person name="Pheiffer F."/>
            <person name="Schneider Y.K."/>
            <person name="Hansen E.H."/>
            <person name="Andersen J.H."/>
            <person name="Isaksson J."/>
            <person name="Busche T."/>
            <person name="R C."/>
            <person name="Kalinowski J."/>
            <person name="Zyl L.V."/>
            <person name="Trindade M."/>
        </authorList>
    </citation>
    <scope>NUCLEOTIDE SEQUENCE [LARGE SCALE GENOMIC DNA]</scope>
    <source>
        <strain evidence="23 24">A5K-106</strain>
    </source>
</reference>
<accession>A0AAF0C4L4</accession>
<keyword evidence="4" id="KW-0004">4Fe-4S</keyword>
<dbReference type="Pfam" id="PF10588">
    <property type="entry name" value="NADH-G_4Fe-4S_3"/>
    <property type="match status" value="1"/>
</dbReference>
<dbReference type="RefSeq" id="WP_053042765.1">
    <property type="nucleotide sequence ID" value="NZ_CP059735.1"/>
</dbReference>
<dbReference type="CDD" id="cd00207">
    <property type="entry name" value="fer2"/>
    <property type="match status" value="1"/>
</dbReference>
<dbReference type="InterPro" id="IPR006656">
    <property type="entry name" value="Mopterin_OxRdtase"/>
</dbReference>
<evidence type="ECO:0000256" key="10">
    <source>
        <dbReference type="ARBA" id="ARBA00023014"/>
    </source>
</evidence>
<keyword evidence="10" id="KW-0411">Iron-sulfur</keyword>
<comment type="similarity">
    <text evidence="2 18">Belongs to the complex I 75 kDa subunit family.</text>
</comment>
<dbReference type="PROSITE" id="PS51085">
    <property type="entry name" value="2FE2S_FER_2"/>
    <property type="match status" value="1"/>
</dbReference>
<dbReference type="Pfam" id="PF22117">
    <property type="entry name" value="Fer4_Nqo3"/>
    <property type="match status" value="1"/>
</dbReference>
<keyword evidence="24" id="KW-1185">Reference proteome</keyword>
<keyword evidence="23" id="KW-0560">Oxidoreductase</keyword>
<dbReference type="InterPro" id="IPR010228">
    <property type="entry name" value="NADH_UbQ_OxRdtase_Gsu"/>
</dbReference>
<gene>
    <name evidence="23" type="primary">nuoG</name>
    <name evidence="23" type="ORF">SG35_008255</name>
</gene>
<evidence type="ECO:0000256" key="9">
    <source>
        <dbReference type="ARBA" id="ARBA00023004"/>
    </source>
</evidence>
<evidence type="ECO:0000313" key="24">
    <source>
        <dbReference type="Proteomes" id="UP000032568"/>
    </source>
</evidence>
<dbReference type="GO" id="GO:0051537">
    <property type="term" value="F:2 iron, 2 sulfur cluster binding"/>
    <property type="evidence" value="ECO:0007669"/>
    <property type="project" value="UniProtKB-KW"/>
</dbReference>
<dbReference type="SUPFAM" id="SSF53706">
    <property type="entry name" value="Formate dehydrogenase/DMSO reductase, domains 1-3"/>
    <property type="match status" value="1"/>
</dbReference>
<dbReference type="Pfam" id="PF00384">
    <property type="entry name" value="Molybdopterin"/>
    <property type="match status" value="1"/>
</dbReference>
<feature type="compositionally biased region" description="Basic and acidic residues" evidence="19">
    <location>
        <begin position="1"/>
        <end position="18"/>
    </location>
</feature>
<dbReference type="GO" id="GO:0008137">
    <property type="term" value="F:NADH dehydrogenase (ubiquinone) activity"/>
    <property type="evidence" value="ECO:0007669"/>
    <property type="project" value="InterPro"/>
</dbReference>
<reference evidence="23 24" key="1">
    <citation type="journal article" date="2015" name="Genome Announc.">
        <title>Draft Genome Sequences of Marine Isolates of Thalassomonas viridans and Thalassomonas actiniarum.</title>
        <authorList>
            <person name="Olonade I."/>
            <person name="van Zyl L.J."/>
            <person name="Trindade M."/>
        </authorList>
    </citation>
    <scope>NUCLEOTIDE SEQUENCE [LARGE SCALE GENOMIC DNA]</scope>
    <source>
        <strain evidence="23 24">A5K-106</strain>
    </source>
</reference>
<dbReference type="PROSITE" id="PS00643">
    <property type="entry name" value="COMPLEX1_75K_3"/>
    <property type="match status" value="1"/>
</dbReference>
<evidence type="ECO:0000259" key="21">
    <source>
        <dbReference type="PROSITE" id="PS51669"/>
    </source>
</evidence>
<evidence type="ECO:0000256" key="7">
    <source>
        <dbReference type="ARBA" id="ARBA00022723"/>
    </source>
</evidence>